<sequence>MAKTFSKDPVEDFKTLYEAKEDYDTIIIAGEEPNAEQIYAHSVVLCARSPYFRSALSGKWAERKDDYFLLTKPNINASIFKLILKFLYRGIVKLENQDVEIIFELLIAADELLIQRLFDFIQDFLIKNRHKLLQQSPIKMLHFIVHNNQFDKIKEAYLERICENPKLLFDSVELPSLDEDALKVILKCDNLDMKESIIWKKLVKWGIAQHTMLESDMICEDTNNGDINTLEETLRELIKHIRFYQFDRQEFIPEVWAYKHLLPDNLTEDVLRCYLDSNAKPLYYTSPIRWGNFKIDSVLINKQAALTLAKLINKESADDITSKGSQYSFKLLYRSSLDGLSAHVFHQKCDNKGATIVVAKTLHSSGLVGGYNPLDWNGNNVWKQTTDSFLFKLDFLRSRVRAKISRINEDTSDYAIYCSKDYGPSFGEGPDLRFIDDHYTLKCKTKSYSKLSSNMSSSLIFTSYEVFQVIRYFTKPSVQD</sequence>
<name>A0ACA9KWN3_9GLOM</name>
<reference evidence="1" key="1">
    <citation type="submission" date="2021-06" db="EMBL/GenBank/DDBJ databases">
        <authorList>
            <person name="Kallberg Y."/>
            <person name="Tangrot J."/>
            <person name="Rosling A."/>
        </authorList>
    </citation>
    <scope>NUCLEOTIDE SEQUENCE</scope>
    <source>
        <strain evidence="1">MA461A</strain>
    </source>
</reference>
<gene>
    <name evidence="1" type="ORF">RPERSI_LOCUS1534</name>
</gene>
<dbReference type="Proteomes" id="UP000789920">
    <property type="component" value="Unassembled WGS sequence"/>
</dbReference>
<keyword evidence="2" id="KW-1185">Reference proteome</keyword>
<evidence type="ECO:0000313" key="2">
    <source>
        <dbReference type="Proteomes" id="UP000789920"/>
    </source>
</evidence>
<proteinExistence type="predicted"/>
<dbReference type="EMBL" id="CAJVQC010001437">
    <property type="protein sequence ID" value="CAG8494351.1"/>
    <property type="molecule type" value="Genomic_DNA"/>
</dbReference>
<comment type="caution">
    <text evidence="1">The sequence shown here is derived from an EMBL/GenBank/DDBJ whole genome shotgun (WGS) entry which is preliminary data.</text>
</comment>
<accession>A0ACA9KWN3</accession>
<protein>
    <submittedName>
        <fullName evidence="1">18987_t:CDS:1</fullName>
    </submittedName>
</protein>
<organism evidence="1 2">
    <name type="scientific">Racocetra persica</name>
    <dbReference type="NCBI Taxonomy" id="160502"/>
    <lineage>
        <taxon>Eukaryota</taxon>
        <taxon>Fungi</taxon>
        <taxon>Fungi incertae sedis</taxon>
        <taxon>Mucoromycota</taxon>
        <taxon>Glomeromycotina</taxon>
        <taxon>Glomeromycetes</taxon>
        <taxon>Diversisporales</taxon>
        <taxon>Gigasporaceae</taxon>
        <taxon>Racocetra</taxon>
    </lineage>
</organism>
<evidence type="ECO:0000313" key="1">
    <source>
        <dbReference type="EMBL" id="CAG8494351.1"/>
    </source>
</evidence>